<dbReference type="PROSITE" id="PS00778">
    <property type="entry name" value="HIS_ACID_PHOSPHAT_2"/>
    <property type="match status" value="1"/>
</dbReference>
<evidence type="ECO:0000313" key="4">
    <source>
        <dbReference type="Proteomes" id="UP001194468"/>
    </source>
</evidence>
<dbReference type="EMBL" id="WHUW01000028">
    <property type="protein sequence ID" value="KAF8434541.1"/>
    <property type="molecule type" value="Genomic_DNA"/>
</dbReference>
<dbReference type="InterPro" id="IPR033379">
    <property type="entry name" value="Acid_Pase_AS"/>
</dbReference>
<dbReference type="InterPro" id="IPR000560">
    <property type="entry name" value="His_Pase_clade-2"/>
</dbReference>
<dbReference type="CDD" id="cd07061">
    <property type="entry name" value="HP_HAP_like"/>
    <property type="match status" value="1"/>
</dbReference>
<dbReference type="GO" id="GO:0016791">
    <property type="term" value="F:phosphatase activity"/>
    <property type="evidence" value="ECO:0007669"/>
    <property type="project" value="TreeGrafter"/>
</dbReference>
<keyword evidence="4" id="KW-1185">Reference proteome</keyword>
<dbReference type="InterPro" id="IPR050645">
    <property type="entry name" value="Histidine_acid_phosphatase"/>
</dbReference>
<organism evidence="3 4">
    <name type="scientific">Boletus edulis BED1</name>
    <dbReference type="NCBI Taxonomy" id="1328754"/>
    <lineage>
        <taxon>Eukaryota</taxon>
        <taxon>Fungi</taxon>
        <taxon>Dikarya</taxon>
        <taxon>Basidiomycota</taxon>
        <taxon>Agaricomycotina</taxon>
        <taxon>Agaricomycetes</taxon>
        <taxon>Agaricomycetidae</taxon>
        <taxon>Boletales</taxon>
        <taxon>Boletineae</taxon>
        <taxon>Boletaceae</taxon>
        <taxon>Boletoideae</taxon>
        <taxon>Boletus</taxon>
    </lineage>
</organism>
<evidence type="ECO:0000256" key="1">
    <source>
        <dbReference type="ARBA" id="ARBA00005375"/>
    </source>
</evidence>
<reference evidence="3" key="1">
    <citation type="submission" date="2019-10" db="EMBL/GenBank/DDBJ databases">
        <authorList>
            <consortium name="DOE Joint Genome Institute"/>
            <person name="Kuo A."/>
            <person name="Miyauchi S."/>
            <person name="Kiss E."/>
            <person name="Drula E."/>
            <person name="Kohler A."/>
            <person name="Sanchez-Garcia M."/>
            <person name="Andreopoulos B."/>
            <person name="Barry K.W."/>
            <person name="Bonito G."/>
            <person name="Buee M."/>
            <person name="Carver A."/>
            <person name="Chen C."/>
            <person name="Cichocki N."/>
            <person name="Clum A."/>
            <person name="Culley D."/>
            <person name="Crous P.W."/>
            <person name="Fauchery L."/>
            <person name="Girlanda M."/>
            <person name="Hayes R."/>
            <person name="Keri Z."/>
            <person name="LaButti K."/>
            <person name="Lipzen A."/>
            <person name="Lombard V."/>
            <person name="Magnuson J."/>
            <person name="Maillard F."/>
            <person name="Morin E."/>
            <person name="Murat C."/>
            <person name="Nolan M."/>
            <person name="Ohm R."/>
            <person name="Pangilinan J."/>
            <person name="Pereira M."/>
            <person name="Perotto S."/>
            <person name="Peter M."/>
            <person name="Riley R."/>
            <person name="Sitrit Y."/>
            <person name="Stielow B."/>
            <person name="Szollosi G."/>
            <person name="Zifcakova L."/>
            <person name="Stursova M."/>
            <person name="Spatafora J.W."/>
            <person name="Tedersoo L."/>
            <person name="Vaario L.-M."/>
            <person name="Yamada A."/>
            <person name="Yan M."/>
            <person name="Wang P."/>
            <person name="Xu J."/>
            <person name="Bruns T."/>
            <person name="Baldrian P."/>
            <person name="Vilgalys R."/>
            <person name="Henrissat B."/>
            <person name="Grigoriev I.V."/>
            <person name="Hibbett D."/>
            <person name="Nagy L.G."/>
            <person name="Martin F.M."/>
        </authorList>
    </citation>
    <scope>NUCLEOTIDE SEQUENCE</scope>
    <source>
        <strain evidence="3">BED1</strain>
    </source>
</reference>
<proteinExistence type="inferred from homology"/>
<dbReference type="SUPFAM" id="SSF53254">
    <property type="entry name" value="Phosphoglycerate mutase-like"/>
    <property type="match status" value="1"/>
</dbReference>
<dbReference type="Proteomes" id="UP001194468">
    <property type="component" value="Unassembled WGS sequence"/>
</dbReference>
<protein>
    <submittedName>
        <fullName evidence="3">Histidine phosphatase superfamily</fullName>
    </submittedName>
</protein>
<dbReference type="AlphaFoldDB" id="A0AAD4GAS1"/>
<evidence type="ECO:0000313" key="3">
    <source>
        <dbReference type="EMBL" id="KAF8434541.1"/>
    </source>
</evidence>
<sequence>MGVGRTGDRAGASLLVGEPLDVEGYPQALPELDLEQVHVYVRHGERTPVRTRMADPPASIPEHWQMCSVARRFSEAVNSTTTTLGEPHPVGMWFKRGKEMRDGRTVANLCLLGDLTDLGKESTYNFGVALRNLYVDKLGFLPRTLQNENQAYFRSTNVSRTVESLEHIVHGLYPQPHCATGVIPSILVRNRVDENIVSNILSCPLLGLLELRFAEAAAARWNSRLQTLDGRLSKYLNGKPIRVDGSPRASGILDTVRSAAAHGIKVPDEFRDPEVINLIESAVTDEWFTIFKTEKGRRLGMGRLLADVSTRMQTKIEQGDKDPLKILVFTTHDSTLAALCNTFDAFDEKWPPFTSSVTFELFKKRQGGGSRLQPLLGGLWSAHSKVEHYVRMRYKNKNMILPMCAKEGDHLPGSPEFCTLSVFQRRVRELTPSNWSAECARETTSS</sequence>
<dbReference type="InterPro" id="IPR029033">
    <property type="entry name" value="His_PPase_superfam"/>
</dbReference>
<comment type="similarity">
    <text evidence="1">Belongs to the histidine acid phosphatase family.</text>
</comment>
<reference evidence="3" key="2">
    <citation type="journal article" date="2020" name="Nat. Commun.">
        <title>Large-scale genome sequencing of mycorrhizal fungi provides insights into the early evolution of symbiotic traits.</title>
        <authorList>
            <person name="Miyauchi S."/>
            <person name="Kiss E."/>
            <person name="Kuo A."/>
            <person name="Drula E."/>
            <person name="Kohler A."/>
            <person name="Sanchez-Garcia M."/>
            <person name="Morin E."/>
            <person name="Andreopoulos B."/>
            <person name="Barry K.W."/>
            <person name="Bonito G."/>
            <person name="Buee M."/>
            <person name="Carver A."/>
            <person name="Chen C."/>
            <person name="Cichocki N."/>
            <person name="Clum A."/>
            <person name="Culley D."/>
            <person name="Crous P.W."/>
            <person name="Fauchery L."/>
            <person name="Girlanda M."/>
            <person name="Hayes R.D."/>
            <person name="Keri Z."/>
            <person name="LaButti K."/>
            <person name="Lipzen A."/>
            <person name="Lombard V."/>
            <person name="Magnuson J."/>
            <person name="Maillard F."/>
            <person name="Murat C."/>
            <person name="Nolan M."/>
            <person name="Ohm R.A."/>
            <person name="Pangilinan J."/>
            <person name="Pereira M.F."/>
            <person name="Perotto S."/>
            <person name="Peter M."/>
            <person name="Pfister S."/>
            <person name="Riley R."/>
            <person name="Sitrit Y."/>
            <person name="Stielow J.B."/>
            <person name="Szollosi G."/>
            <person name="Zifcakova L."/>
            <person name="Stursova M."/>
            <person name="Spatafora J.W."/>
            <person name="Tedersoo L."/>
            <person name="Vaario L.M."/>
            <person name="Yamada A."/>
            <person name="Yan M."/>
            <person name="Wang P."/>
            <person name="Xu J."/>
            <person name="Bruns T."/>
            <person name="Baldrian P."/>
            <person name="Vilgalys R."/>
            <person name="Dunand C."/>
            <person name="Henrissat B."/>
            <person name="Grigoriev I.V."/>
            <person name="Hibbett D."/>
            <person name="Nagy L.G."/>
            <person name="Martin F.M."/>
        </authorList>
    </citation>
    <scope>NUCLEOTIDE SEQUENCE</scope>
    <source>
        <strain evidence="3">BED1</strain>
    </source>
</reference>
<comment type="caution">
    <text evidence="3">The sequence shown here is derived from an EMBL/GenBank/DDBJ whole genome shotgun (WGS) entry which is preliminary data.</text>
</comment>
<dbReference type="PANTHER" id="PTHR11567">
    <property type="entry name" value="ACID PHOSPHATASE-RELATED"/>
    <property type="match status" value="1"/>
</dbReference>
<dbReference type="Gene3D" id="3.40.50.1240">
    <property type="entry name" value="Phosphoglycerate mutase-like"/>
    <property type="match status" value="1"/>
</dbReference>
<dbReference type="Pfam" id="PF00328">
    <property type="entry name" value="His_Phos_2"/>
    <property type="match status" value="1"/>
</dbReference>
<accession>A0AAD4GAS1</accession>
<dbReference type="PANTHER" id="PTHR11567:SF110">
    <property type="entry name" value="2-PHOSPHOXYLOSE PHOSPHATASE 1"/>
    <property type="match status" value="1"/>
</dbReference>
<evidence type="ECO:0000256" key="2">
    <source>
        <dbReference type="ARBA" id="ARBA00022801"/>
    </source>
</evidence>
<keyword evidence="2" id="KW-0378">Hydrolase</keyword>
<name>A0AAD4GAS1_BOLED</name>
<gene>
    <name evidence="3" type="ORF">L210DRAFT_3553171</name>
</gene>